<dbReference type="CDD" id="cd01650">
    <property type="entry name" value="RT_nLTR_like"/>
    <property type="match status" value="1"/>
</dbReference>
<proteinExistence type="predicted"/>
<dbReference type="PANTHER" id="PTHR33116:SF85">
    <property type="entry name" value="REVERSE TRANSCRIPTASE ZINC-BINDING DOMAIN-CONTAINING PROTEIN"/>
    <property type="match status" value="1"/>
</dbReference>
<dbReference type="PANTHER" id="PTHR33116">
    <property type="entry name" value="REVERSE TRANSCRIPTASE ZINC-BINDING DOMAIN-CONTAINING PROTEIN-RELATED-RELATED"/>
    <property type="match status" value="1"/>
</dbReference>
<protein>
    <recommendedName>
        <fullName evidence="1">Reverse transcriptase domain-containing protein</fullName>
    </recommendedName>
</protein>
<name>A0AAF0UZJ7_SOLVR</name>
<dbReference type="EMBL" id="CP133622">
    <property type="protein sequence ID" value="WMV55675.1"/>
    <property type="molecule type" value="Genomic_DNA"/>
</dbReference>
<dbReference type="Pfam" id="PF00078">
    <property type="entry name" value="RVT_1"/>
    <property type="match status" value="1"/>
</dbReference>
<keyword evidence="3" id="KW-1185">Reference proteome</keyword>
<dbReference type="SUPFAM" id="SSF56672">
    <property type="entry name" value="DNA/RNA polymerases"/>
    <property type="match status" value="1"/>
</dbReference>
<dbReference type="AlphaFoldDB" id="A0AAF0UZJ7"/>
<dbReference type="InterPro" id="IPR043502">
    <property type="entry name" value="DNA/RNA_pol_sf"/>
</dbReference>
<evidence type="ECO:0000313" key="3">
    <source>
        <dbReference type="Proteomes" id="UP001234989"/>
    </source>
</evidence>
<evidence type="ECO:0000259" key="1">
    <source>
        <dbReference type="PROSITE" id="PS50878"/>
    </source>
</evidence>
<organism evidence="2 3">
    <name type="scientific">Solanum verrucosum</name>
    <dbReference type="NCBI Taxonomy" id="315347"/>
    <lineage>
        <taxon>Eukaryota</taxon>
        <taxon>Viridiplantae</taxon>
        <taxon>Streptophyta</taxon>
        <taxon>Embryophyta</taxon>
        <taxon>Tracheophyta</taxon>
        <taxon>Spermatophyta</taxon>
        <taxon>Magnoliopsida</taxon>
        <taxon>eudicotyledons</taxon>
        <taxon>Gunneridae</taxon>
        <taxon>Pentapetalae</taxon>
        <taxon>asterids</taxon>
        <taxon>lamiids</taxon>
        <taxon>Solanales</taxon>
        <taxon>Solanaceae</taxon>
        <taxon>Solanoideae</taxon>
        <taxon>Solaneae</taxon>
        <taxon>Solanum</taxon>
    </lineage>
</organism>
<accession>A0AAF0UZJ7</accession>
<gene>
    <name evidence="2" type="ORF">MTR67_049060</name>
</gene>
<evidence type="ECO:0000313" key="2">
    <source>
        <dbReference type="EMBL" id="WMV55675.1"/>
    </source>
</evidence>
<dbReference type="Proteomes" id="UP001234989">
    <property type="component" value="Chromosome 11"/>
</dbReference>
<dbReference type="InterPro" id="IPR000477">
    <property type="entry name" value="RT_dom"/>
</dbReference>
<dbReference type="PROSITE" id="PS50878">
    <property type="entry name" value="RT_POL"/>
    <property type="match status" value="1"/>
</dbReference>
<feature type="domain" description="Reverse transcriptase" evidence="1">
    <location>
        <begin position="1"/>
        <end position="347"/>
    </location>
</feature>
<reference evidence="2" key="1">
    <citation type="submission" date="2023-08" db="EMBL/GenBank/DDBJ databases">
        <title>A de novo genome assembly of Solanum verrucosum Schlechtendal, a Mexican diploid species geographically isolated from the other diploid A-genome species in potato relatives.</title>
        <authorList>
            <person name="Hosaka K."/>
        </authorList>
    </citation>
    <scope>NUCLEOTIDE SEQUENCE</scope>
    <source>
        <tissue evidence="2">Young leaves</tissue>
    </source>
</reference>
<sequence>MVMPRVTSDHCPILLQCGDWEKQRPYFKFKNWWLEIDGFRELVHKWWNEFEVIGSPDYVLSLKLRMLKKKITEWSKLACGGLDIKKRNFLAELADIDLVQDTRALNEDEMIKAGGLLLGLLTVLESPRKIKSGCKGHLLKLRATLLANELVDSKVKQNVPGVLCKLDIEKAYDHVNWVFLLKILRDMGFGNKWINWINFCISTVKFSLIINGSPEGFFQSQRGLRQGDPMSPFLFILAMEGLNFMIRRARENGWIRGFCANRTMGNAMEISHLLYADDSLVFCEAEVTQIRHLRAILTIFEGVSGLHINWQKSCLYPVNQVPNMQILAENLGCQVASLPTKYLGMPLGAKNKELEVWNEIL</sequence>